<sequence length="145" mass="16850">MSTPRHPHRQSFMTLSDDKATMVLHQGMLWKQGQIRRNWKLRYMELSATELKYFDNTTRKGSVDLTQCLPTDLEIMPADKPKTGTSDSTPWRLAIQTRERRFCVAAATEQDMYAWAFSILAIFRANETRMQKRMAVEDSTPTSDE</sequence>
<dbReference type="PANTHER" id="PTHR14309:SF10">
    <property type="entry name" value="PH DOMAIN-CONTAINING PROTEIN"/>
    <property type="match status" value="1"/>
</dbReference>
<protein>
    <recommendedName>
        <fullName evidence="3">PH domain-containing protein</fullName>
    </recommendedName>
</protein>
<dbReference type="GO" id="GO:0016020">
    <property type="term" value="C:membrane"/>
    <property type="evidence" value="ECO:0007669"/>
    <property type="project" value="UniProtKB-SubCell"/>
</dbReference>
<feature type="domain" description="PH" evidence="3">
    <location>
        <begin position="22"/>
        <end position="124"/>
    </location>
</feature>
<keyword evidence="2" id="KW-0472">Membrane</keyword>
<evidence type="ECO:0000313" key="5">
    <source>
        <dbReference type="Proteomes" id="UP000481153"/>
    </source>
</evidence>
<dbReference type="PROSITE" id="PS50003">
    <property type="entry name" value="PH_DOMAIN"/>
    <property type="match status" value="1"/>
</dbReference>
<dbReference type="Gene3D" id="2.30.29.30">
    <property type="entry name" value="Pleckstrin-homology domain (PH domain)/Phosphotyrosine-binding domain (PTB)"/>
    <property type="match status" value="1"/>
</dbReference>
<gene>
    <name evidence="4" type="ORF">Ae201684_015270</name>
</gene>
<dbReference type="AlphaFoldDB" id="A0A6G0WH61"/>
<evidence type="ECO:0000313" key="4">
    <source>
        <dbReference type="EMBL" id="KAF0726502.1"/>
    </source>
</evidence>
<comment type="subcellular location">
    <subcellularLocation>
        <location evidence="1">Membrane</location>
    </subcellularLocation>
</comment>
<dbReference type="GO" id="GO:0045595">
    <property type="term" value="P:regulation of cell differentiation"/>
    <property type="evidence" value="ECO:0007669"/>
    <property type="project" value="TreeGrafter"/>
</dbReference>
<dbReference type="SUPFAM" id="SSF50729">
    <property type="entry name" value="PH domain-like"/>
    <property type="match status" value="1"/>
</dbReference>
<keyword evidence="5" id="KW-1185">Reference proteome</keyword>
<dbReference type="PANTHER" id="PTHR14309">
    <property type="entry name" value="EXPRESSED PROTEIN"/>
    <property type="match status" value="1"/>
</dbReference>
<dbReference type="VEuPathDB" id="FungiDB:AeMF1_009000"/>
<accession>A0A6G0WH61</accession>
<dbReference type="EMBL" id="VJMJ01000214">
    <property type="protein sequence ID" value="KAF0726502.1"/>
    <property type="molecule type" value="Genomic_DNA"/>
</dbReference>
<comment type="caution">
    <text evidence="4">The sequence shown here is derived from an EMBL/GenBank/DDBJ whole genome shotgun (WGS) entry which is preliminary data.</text>
</comment>
<dbReference type="InterPro" id="IPR011993">
    <property type="entry name" value="PH-like_dom_sf"/>
</dbReference>
<name>A0A6G0WH61_9STRA</name>
<dbReference type="Pfam" id="PF00169">
    <property type="entry name" value="PH"/>
    <property type="match status" value="1"/>
</dbReference>
<dbReference type="SMART" id="SM00233">
    <property type="entry name" value="PH"/>
    <property type="match status" value="1"/>
</dbReference>
<reference evidence="4 5" key="1">
    <citation type="submission" date="2019-07" db="EMBL/GenBank/DDBJ databases">
        <title>Genomics analysis of Aphanomyces spp. identifies a new class of oomycete effector associated with host adaptation.</title>
        <authorList>
            <person name="Gaulin E."/>
        </authorList>
    </citation>
    <scope>NUCLEOTIDE SEQUENCE [LARGE SCALE GENOMIC DNA]</scope>
    <source>
        <strain evidence="4 5">ATCC 201684</strain>
    </source>
</reference>
<proteinExistence type="predicted"/>
<dbReference type="Proteomes" id="UP000481153">
    <property type="component" value="Unassembled WGS sequence"/>
</dbReference>
<evidence type="ECO:0000256" key="2">
    <source>
        <dbReference type="ARBA" id="ARBA00023136"/>
    </source>
</evidence>
<dbReference type="InterPro" id="IPR001849">
    <property type="entry name" value="PH_domain"/>
</dbReference>
<evidence type="ECO:0000256" key="1">
    <source>
        <dbReference type="ARBA" id="ARBA00004370"/>
    </source>
</evidence>
<evidence type="ECO:0000259" key="3">
    <source>
        <dbReference type="PROSITE" id="PS50003"/>
    </source>
</evidence>
<organism evidence="4 5">
    <name type="scientific">Aphanomyces euteiches</name>
    <dbReference type="NCBI Taxonomy" id="100861"/>
    <lineage>
        <taxon>Eukaryota</taxon>
        <taxon>Sar</taxon>
        <taxon>Stramenopiles</taxon>
        <taxon>Oomycota</taxon>
        <taxon>Saprolegniomycetes</taxon>
        <taxon>Saprolegniales</taxon>
        <taxon>Verrucalvaceae</taxon>
        <taxon>Aphanomyces</taxon>
    </lineage>
</organism>
<dbReference type="InterPro" id="IPR039680">
    <property type="entry name" value="PLEKHB1/2"/>
</dbReference>